<proteinExistence type="predicted"/>
<gene>
    <name evidence="1" type="ORF">ACFQGH_16475</name>
</gene>
<dbReference type="EMBL" id="JBHSXQ010000005">
    <property type="protein sequence ID" value="MFC6906789.1"/>
    <property type="molecule type" value="Genomic_DNA"/>
</dbReference>
<dbReference type="Proteomes" id="UP001596312">
    <property type="component" value="Unassembled WGS sequence"/>
</dbReference>
<name>A0ABD5V9J6_9EURY</name>
<evidence type="ECO:0000313" key="1">
    <source>
        <dbReference type="EMBL" id="MFC6906789.1"/>
    </source>
</evidence>
<organism evidence="1 2">
    <name type="scientific">Halalkalicoccus tibetensis</name>
    <dbReference type="NCBI Taxonomy" id="175632"/>
    <lineage>
        <taxon>Archaea</taxon>
        <taxon>Methanobacteriati</taxon>
        <taxon>Methanobacteriota</taxon>
        <taxon>Stenosarchaea group</taxon>
        <taxon>Halobacteria</taxon>
        <taxon>Halobacteriales</taxon>
        <taxon>Halococcaceae</taxon>
        <taxon>Halalkalicoccus</taxon>
    </lineage>
</organism>
<dbReference type="InterPro" id="IPR055766">
    <property type="entry name" value="DUF7342"/>
</dbReference>
<accession>A0ABD5V9J6</accession>
<keyword evidence="2" id="KW-1185">Reference proteome</keyword>
<dbReference type="AlphaFoldDB" id="A0ABD5V9J6"/>
<protein>
    <recommendedName>
        <fullName evidence="3">ArsR family transcriptional regulator</fullName>
    </recommendedName>
</protein>
<comment type="caution">
    <text evidence="1">The sequence shown here is derived from an EMBL/GenBank/DDBJ whole genome shotgun (WGS) entry which is preliminary data.</text>
</comment>
<reference evidence="1 2" key="1">
    <citation type="journal article" date="2019" name="Int. J. Syst. Evol. Microbiol.">
        <title>The Global Catalogue of Microorganisms (GCM) 10K type strain sequencing project: providing services to taxonomists for standard genome sequencing and annotation.</title>
        <authorList>
            <consortium name="The Broad Institute Genomics Platform"/>
            <consortium name="The Broad Institute Genome Sequencing Center for Infectious Disease"/>
            <person name="Wu L."/>
            <person name="Ma J."/>
        </authorList>
    </citation>
    <scope>NUCLEOTIDE SEQUENCE [LARGE SCALE GENOMIC DNA]</scope>
    <source>
        <strain evidence="1 2">CGMCC 1.3240</strain>
    </source>
</reference>
<dbReference type="RefSeq" id="WP_340605367.1">
    <property type="nucleotide sequence ID" value="NZ_JBBMXV010000005.1"/>
</dbReference>
<evidence type="ECO:0000313" key="2">
    <source>
        <dbReference type="Proteomes" id="UP001596312"/>
    </source>
</evidence>
<evidence type="ECO:0008006" key="3">
    <source>
        <dbReference type="Google" id="ProtNLM"/>
    </source>
</evidence>
<dbReference type="Pfam" id="PF24033">
    <property type="entry name" value="DUF7342"/>
    <property type="match status" value="1"/>
</dbReference>
<sequence>MTWTDQPAADRVQWVAESLSEPQTAHWVADEAEVSPATARKYLEKLADERQLRRLENGERTLYSPDHVTQYLEEVREVYEAHSVDELAQSLNEIRTQIESWEAAYDVSTPNALRATITTVDQAEAERRRDIAIEWDHVETRLDIIEDALKLYDRFPDDRQVVA</sequence>